<evidence type="ECO:0000313" key="1">
    <source>
        <dbReference type="EMBL" id="CAK9186335.1"/>
    </source>
</evidence>
<proteinExistence type="predicted"/>
<accession>A0ABC8UZ50</accession>
<dbReference type="Proteomes" id="UP001642360">
    <property type="component" value="Unassembled WGS sequence"/>
</dbReference>
<protein>
    <submittedName>
        <fullName evidence="1">Uncharacterized protein</fullName>
    </submittedName>
</protein>
<sequence>MSVVYKSQHGSLSVCVIRFMCFNGWSSSSFVQLDNVLQPGDKSSAFEGTSSISVCYLYSQSPGMTSRSLKCAASYMYSADLFADSDASSVAIPTFVVADSFTIFTIFFADLFARNLSSFADPFAKDSADLFAVLICQDIADVFAMLGQNVADSFALLRAFFADSFAPIFVNFADSFMAITAKSFLCCFTHYSVSEKFVKTFVPFTVSTLRPVTVENSLSLADVFAKELEKT</sequence>
<comment type="caution">
    <text evidence="1">The sequence shown here is derived from an EMBL/GenBank/DDBJ whole genome shotgun (WGS) entry which is preliminary data.</text>
</comment>
<evidence type="ECO:0000313" key="2">
    <source>
        <dbReference type="Proteomes" id="UP001642360"/>
    </source>
</evidence>
<reference evidence="1 2" key="1">
    <citation type="submission" date="2024-02" db="EMBL/GenBank/DDBJ databases">
        <authorList>
            <person name="Vignale AGUSTIN F."/>
            <person name="Sosa J E."/>
            <person name="Modenutti C."/>
        </authorList>
    </citation>
    <scope>NUCLEOTIDE SEQUENCE [LARGE SCALE GENOMIC DNA]</scope>
</reference>
<dbReference type="EMBL" id="CAUOFW020009538">
    <property type="protein sequence ID" value="CAK9186335.1"/>
    <property type="molecule type" value="Genomic_DNA"/>
</dbReference>
<feature type="non-terminal residue" evidence="1">
    <location>
        <position position="231"/>
    </location>
</feature>
<name>A0ABC8UZ50_9AQUA</name>
<gene>
    <name evidence="1" type="ORF">ILEXP_LOCUS56825</name>
</gene>
<organism evidence="1 2">
    <name type="scientific">Ilex paraguariensis</name>
    <name type="common">yerba mate</name>
    <dbReference type="NCBI Taxonomy" id="185542"/>
    <lineage>
        <taxon>Eukaryota</taxon>
        <taxon>Viridiplantae</taxon>
        <taxon>Streptophyta</taxon>
        <taxon>Embryophyta</taxon>
        <taxon>Tracheophyta</taxon>
        <taxon>Spermatophyta</taxon>
        <taxon>Magnoliopsida</taxon>
        <taxon>eudicotyledons</taxon>
        <taxon>Gunneridae</taxon>
        <taxon>Pentapetalae</taxon>
        <taxon>asterids</taxon>
        <taxon>campanulids</taxon>
        <taxon>Aquifoliales</taxon>
        <taxon>Aquifoliaceae</taxon>
        <taxon>Ilex</taxon>
    </lineage>
</organism>
<dbReference type="AlphaFoldDB" id="A0ABC8UZ50"/>
<keyword evidence="2" id="KW-1185">Reference proteome</keyword>